<proteinExistence type="predicted"/>
<dbReference type="EMBL" id="GGEC01079620">
    <property type="protein sequence ID" value="MBX60104.1"/>
    <property type="molecule type" value="Transcribed_RNA"/>
</dbReference>
<accession>A0A2P2PZG0</accession>
<protein>
    <submittedName>
        <fullName evidence="1">Uncharacterized protein</fullName>
    </submittedName>
</protein>
<reference evidence="1" key="1">
    <citation type="submission" date="2018-02" db="EMBL/GenBank/DDBJ databases">
        <title>Rhizophora mucronata_Transcriptome.</title>
        <authorList>
            <person name="Meera S.P."/>
            <person name="Sreeshan A."/>
            <person name="Augustine A."/>
        </authorList>
    </citation>
    <scope>NUCLEOTIDE SEQUENCE</scope>
    <source>
        <tissue evidence="1">Leaf</tissue>
    </source>
</reference>
<evidence type="ECO:0000313" key="1">
    <source>
        <dbReference type="EMBL" id="MBX60104.1"/>
    </source>
</evidence>
<sequence length="33" mass="3673">MTGNLYVVECYLSCWLSTSTNSIPRCLACLAFI</sequence>
<name>A0A2P2PZG0_RHIMU</name>
<organism evidence="1">
    <name type="scientific">Rhizophora mucronata</name>
    <name type="common">Asiatic mangrove</name>
    <dbReference type="NCBI Taxonomy" id="61149"/>
    <lineage>
        <taxon>Eukaryota</taxon>
        <taxon>Viridiplantae</taxon>
        <taxon>Streptophyta</taxon>
        <taxon>Embryophyta</taxon>
        <taxon>Tracheophyta</taxon>
        <taxon>Spermatophyta</taxon>
        <taxon>Magnoliopsida</taxon>
        <taxon>eudicotyledons</taxon>
        <taxon>Gunneridae</taxon>
        <taxon>Pentapetalae</taxon>
        <taxon>rosids</taxon>
        <taxon>fabids</taxon>
        <taxon>Malpighiales</taxon>
        <taxon>Rhizophoraceae</taxon>
        <taxon>Rhizophora</taxon>
    </lineage>
</organism>
<dbReference type="AlphaFoldDB" id="A0A2P2PZG0"/>